<dbReference type="SUPFAM" id="SSF49785">
    <property type="entry name" value="Galactose-binding domain-like"/>
    <property type="match status" value="1"/>
</dbReference>
<evidence type="ECO:0000259" key="2">
    <source>
        <dbReference type="Pfam" id="PF02018"/>
    </source>
</evidence>
<evidence type="ECO:0000313" key="3">
    <source>
        <dbReference type="EMBL" id="PJF46687.1"/>
    </source>
</evidence>
<dbReference type="PANTHER" id="PTHR43576">
    <property type="entry name" value="ALPHA-L-ARABINOFURANOSIDASE C-RELATED"/>
    <property type="match status" value="1"/>
</dbReference>
<protein>
    <submittedName>
        <fullName evidence="3">Alpha-L-arabinofuranosidase</fullName>
    </submittedName>
</protein>
<accession>A0A2M8QA53</accession>
<dbReference type="Gene3D" id="2.60.40.1180">
    <property type="entry name" value="Golgi alpha-mannosidase II"/>
    <property type="match status" value="1"/>
</dbReference>
<organism evidence="3 4">
    <name type="scientific">Candidatus Thermofonsia Clade 3 bacterium</name>
    <dbReference type="NCBI Taxonomy" id="2364212"/>
    <lineage>
        <taxon>Bacteria</taxon>
        <taxon>Bacillati</taxon>
        <taxon>Chloroflexota</taxon>
        <taxon>Candidatus Thermofontia</taxon>
        <taxon>Candidatus Thermofonsia Clade 3</taxon>
    </lineage>
</organism>
<sequence length="707" mass="75970">MGVILWLVSANLQQASAKPTADRVVYADSLASGWSNWSWNTTVNFNNTSPVFGGSKSIAATLNQAWAGLSLRTDTPVLPSQHYTLTLRVHGGVGSPKQLRFYVQENDASGAVGQYDFTVAAGTWMAITRTFADLGDPAQVARITIMDRAGFAQGTFYVDEIRWLSAPSSVSLAVTVTIQASNVLTPFLPDMLASNLPAWLGPTRFGNATFRARTAASGLTLLRLPGGSWSNSYGWLSCEMGSNQPGVEPCGPVSASWAPWASRPTDFINFLKATGMRGMWVVNPNSTSKEAAALVAFMNGSVNDSRLIGTDIRGTNWYTVGRWAALRVAGGNPDPVGIKLWEFGNEMYASKSSTASSSSAGLCVGWAWEDTWTCDGYEYVNGVGSGSSRREGYLEFRQQMQLVDPTITLAAVGMEYPGTPSDVGGPTYSGWGSRVISAAGAHLEMYAIHPYPFFNLPSLMSQVLASPQTHWPTIMSHVRSAFNIYGGGRQAPVAVTEFNLVSVSSQDTGQWMTRAVNALFLADSLGQAAQQGAVLFAQWDLANGRDGSSGSEYGLMHEDNGFFRAPQYYVYPLWSRFGTRMVEATSTADPASQVSVYAGWVNTSTVSLLAVNKMATPVIATIQTPGFGPLIGGMKWQIVAASLGAQNVTYNGVLNPTDDLSNAPPTALTVSGYSTTQVLPPYSVTLFHLQQPPPSYPPRVWTPIVRR</sequence>
<name>A0A2M8QA53_9CHLR</name>
<evidence type="ECO:0000256" key="1">
    <source>
        <dbReference type="ARBA" id="ARBA00022801"/>
    </source>
</evidence>
<dbReference type="Gene3D" id="2.60.120.430">
    <property type="entry name" value="Galactose-binding lectin"/>
    <property type="match status" value="1"/>
</dbReference>
<dbReference type="AlphaFoldDB" id="A0A2M8QA53"/>
<feature type="domain" description="CBM-cenC" evidence="2">
    <location>
        <begin position="32"/>
        <end position="131"/>
    </location>
</feature>
<gene>
    <name evidence="3" type="ORF">CUN48_12500</name>
</gene>
<dbReference type="GO" id="GO:0016798">
    <property type="term" value="F:hydrolase activity, acting on glycosyl bonds"/>
    <property type="evidence" value="ECO:0007669"/>
    <property type="project" value="InterPro"/>
</dbReference>
<dbReference type="GO" id="GO:0000272">
    <property type="term" value="P:polysaccharide catabolic process"/>
    <property type="evidence" value="ECO:0007669"/>
    <property type="project" value="TreeGrafter"/>
</dbReference>
<comment type="caution">
    <text evidence="3">The sequence shown here is derived from an EMBL/GenBank/DDBJ whole genome shotgun (WGS) entry which is preliminary data.</text>
</comment>
<reference evidence="3 4" key="1">
    <citation type="submission" date="2017-11" db="EMBL/GenBank/DDBJ databases">
        <title>Evolution of Phototrophy in the Chloroflexi Phylum Driven by Horizontal Gene Transfer.</title>
        <authorList>
            <person name="Ward L.M."/>
            <person name="Hemp J."/>
            <person name="Shih P.M."/>
            <person name="Mcglynn S.E."/>
            <person name="Fischer W."/>
        </authorList>
    </citation>
    <scope>NUCLEOTIDE SEQUENCE [LARGE SCALE GENOMIC DNA]</scope>
    <source>
        <strain evidence="3">JP3_7</strain>
    </source>
</reference>
<keyword evidence="1" id="KW-0378">Hydrolase</keyword>
<dbReference type="InterPro" id="IPR003305">
    <property type="entry name" value="CenC_carb-bd"/>
</dbReference>
<dbReference type="InterPro" id="IPR017853">
    <property type="entry name" value="GH"/>
</dbReference>
<dbReference type="EMBL" id="PGTN01000109">
    <property type="protein sequence ID" value="PJF46687.1"/>
    <property type="molecule type" value="Genomic_DNA"/>
</dbReference>
<dbReference type="Gene3D" id="3.20.20.80">
    <property type="entry name" value="Glycosidases"/>
    <property type="match status" value="1"/>
</dbReference>
<dbReference type="Pfam" id="PF02018">
    <property type="entry name" value="CBM_4_9"/>
    <property type="match status" value="1"/>
</dbReference>
<dbReference type="InterPro" id="IPR008979">
    <property type="entry name" value="Galactose-bd-like_sf"/>
</dbReference>
<dbReference type="SUPFAM" id="SSF51445">
    <property type="entry name" value="(Trans)glycosidases"/>
    <property type="match status" value="1"/>
</dbReference>
<dbReference type="PANTHER" id="PTHR43576:SF3">
    <property type="entry name" value="ALPHA-L-ARABINOFURANOSIDASE C"/>
    <property type="match status" value="1"/>
</dbReference>
<proteinExistence type="predicted"/>
<dbReference type="Proteomes" id="UP000230790">
    <property type="component" value="Unassembled WGS sequence"/>
</dbReference>
<dbReference type="InterPro" id="IPR013780">
    <property type="entry name" value="Glyco_hydro_b"/>
</dbReference>
<evidence type="ECO:0000313" key="4">
    <source>
        <dbReference type="Proteomes" id="UP000230790"/>
    </source>
</evidence>